<dbReference type="InterPro" id="IPR006442">
    <property type="entry name" value="Antitoxin_Phd/YefM"/>
</dbReference>
<comment type="function">
    <text evidence="2">Antitoxin component of a type II toxin-antitoxin (TA) system.</text>
</comment>
<dbReference type="AlphaFoldDB" id="A0A0G1CF43"/>
<evidence type="ECO:0000256" key="2">
    <source>
        <dbReference type="RuleBase" id="RU362080"/>
    </source>
</evidence>
<dbReference type="STRING" id="1618436.UV59_C0027G0017"/>
<dbReference type="NCBIfam" id="TIGR01552">
    <property type="entry name" value="phd_fam"/>
    <property type="match status" value="1"/>
</dbReference>
<dbReference type="Pfam" id="PF02604">
    <property type="entry name" value="PhdYeFM_antitox"/>
    <property type="match status" value="1"/>
</dbReference>
<evidence type="ECO:0000313" key="4">
    <source>
        <dbReference type="Proteomes" id="UP000034543"/>
    </source>
</evidence>
<dbReference type="InterPro" id="IPR036165">
    <property type="entry name" value="YefM-like_sf"/>
</dbReference>
<sequence length="105" mass="12170">MKTINALSARSRLGTILNEVSQEGVHYIIERLSKPLVVVVPFKEYQELYKSKGTKQAGEEFLQELSRFRKKYGRQFAGKKGTLHLLHEIRNERAKQLEDLQKQGI</sequence>
<comment type="caution">
    <text evidence="3">The sequence shown here is derived from an EMBL/GenBank/DDBJ whole genome shotgun (WGS) entry which is preliminary data.</text>
</comment>
<gene>
    <name evidence="3" type="ORF">UV59_C0027G0017</name>
</gene>
<proteinExistence type="inferred from homology"/>
<evidence type="ECO:0000256" key="1">
    <source>
        <dbReference type="ARBA" id="ARBA00009981"/>
    </source>
</evidence>
<evidence type="ECO:0000313" key="3">
    <source>
        <dbReference type="EMBL" id="KKS84089.1"/>
    </source>
</evidence>
<dbReference type="EMBL" id="LCFB01000027">
    <property type="protein sequence ID" value="KKS84089.1"/>
    <property type="molecule type" value="Genomic_DNA"/>
</dbReference>
<dbReference type="SUPFAM" id="SSF143120">
    <property type="entry name" value="YefM-like"/>
    <property type="match status" value="1"/>
</dbReference>
<protein>
    <recommendedName>
        <fullName evidence="2">Antitoxin</fullName>
    </recommendedName>
</protein>
<dbReference type="Gene3D" id="3.40.1620.10">
    <property type="entry name" value="YefM-like domain"/>
    <property type="match status" value="1"/>
</dbReference>
<organism evidence="3 4">
    <name type="scientific">Candidatus Gottesmanbacteria bacterium GW2011_GWA1_43_11</name>
    <dbReference type="NCBI Taxonomy" id="1618436"/>
    <lineage>
        <taxon>Bacteria</taxon>
        <taxon>Candidatus Gottesmaniibacteriota</taxon>
    </lineage>
</organism>
<name>A0A0G1CF43_9BACT</name>
<dbReference type="Proteomes" id="UP000034543">
    <property type="component" value="Unassembled WGS sequence"/>
</dbReference>
<accession>A0A0G1CF43</accession>
<comment type="similarity">
    <text evidence="1 2">Belongs to the phD/YefM antitoxin family.</text>
</comment>
<reference evidence="3 4" key="1">
    <citation type="journal article" date="2015" name="Nature">
        <title>rRNA introns, odd ribosomes, and small enigmatic genomes across a large radiation of phyla.</title>
        <authorList>
            <person name="Brown C.T."/>
            <person name="Hug L.A."/>
            <person name="Thomas B.C."/>
            <person name="Sharon I."/>
            <person name="Castelle C.J."/>
            <person name="Singh A."/>
            <person name="Wilkins M.J."/>
            <person name="Williams K.H."/>
            <person name="Banfield J.F."/>
        </authorList>
    </citation>
    <scope>NUCLEOTIDE SEQUENCE [LARGE SCALE GENOMIC DNA]</scope>
</reference>